<organism evidence="2">
    <name type="scientific">Trypanosoma congolense (strain IL3000)</name>
    <dbReference type="NCBI Taxonomy" id="1068625"/>
    <lineage>
        <taxon>Eukaryota</taxon>
        <taxon>Discoba</taxon>
        <taxon>Euglenozoa</taxon>
        <taxon>Kinetoplastea</taxon>
        <taxon>Metakinetoplastina</taxon>
        <taxon>Trypanosomatida</taxon>
        <taxon>Trypanosomatidae</taxon>
        <taxon>Trypanosoma</taxon>
        <taxon>Nannomonas</taxon>
    </lineage>
</organism>
<reference evidence="2" key="1">
    <citation type="journal article" date="2012" name="Proc. Natl. Acad. Sci. U.S.A.">
        <title>Antigenic diversity is generated by distinct evolutionary mechanisms in African trypanosome species.</title>
        <authorList>
            <person name="Jackson A.P."/>
            <person name="Berry A."/>
            <person name="Aslett M."/>
            <person name="Allison H.C."/>
            <person name="Burton P."/>
            <person name="Vavrova-Anderson J."/>
            <person name="Brown R."/>
            <person name="Browne H."/>
            <person name="Corton N."/>
            <person name="Hauser H."/>
            <person name="Gamble J."/>
            <person name="Gilderthorp R."/>
            <person name="Marcello L."/>
            <person name="McQuillan J."/>
            <person name="Otto T.D."/>
            <person name="Quail M.A."/>
            <person name="Sanders M.J."/>
            <person name="van Tonder A."/>
            <person name="Ginger M.L."/>
            <person name="Field M.C."/>
            <person name="Barry J.D."/>
            <person name="Hertz-Fowler C."/>
            <person name="Berriman M."/>
        </authorList>
    </citation>
    <scope>NUCLEOTIDE SEQUENCE</scope>
    <source>
        <strain evidence="2">IL3000</strain>
    </source>
</reference>
<accession>G0UYV5</accession>
<feature type="compositionally biased region" description="Polar residues" evidence="1">
    <location>
        <begin position="117"/>
        <end position="131"/>
    </location>
</feature>
<dbReference type="AlphaFoldDB" id="G0UYV5"/>
<dbReference type="VEuPathDB" id="TriTrypDB:TcIL3000_10_13570"/>
<feature type="region of interest" description="Disordered" evidence="1">
    <location>
        <begin position="112"/>
        <end position="135"/>
    </location>
</feature>
<dbReference type="EMBL" id="HE575323">
    <property type="protein sequence ID" value="CCC94573.1"/>
    <property type="molecule type" value="Genomic_DNA"/>
</dbReference>
<feature type="compositionally biased region" description="Polar residues" evidence="1">
    <location>
        <begin position="348"/>
        <end position="358"/>
    </location>
</feature>
<evidence type="ECO:0000313" key="2">
    <source>
        <dbReference type="EMBL" id="CCC94573.1"/>
    </source>
</evidence>
<proteinExistence type="predicted"/>
<name>G0UYV5_TRYCI</name>
<feature type="region of interest" description="Disordered" evidence="1">
    <location>
        <begin position="348"/>
        <end position="385"/>
    </location>
</feature>
<protein>
    <submittedName>
        <fullName evidence="2">Uncharacterized protein TCIL3000_10_13570</fullName>
    </submittedName>
</protein>
<gene>
    <name evidence="2" type="ORF">TCIL3000_10_13570</name>
</gene>
<evidence type="ECO:0000256" key="1">
    <source>
        <dbReference type="SAM" id="MobiDB-lite"/>
    </source>
</evidence>
<sequence length="451" mass="49261">MRRPSYPQRKRKGEPQFERRCLYCQQQGCPGVARCKNSLNSQQISKREIRVLVYPGQEQQDEWIRRAEEALNENLRAQSLVSQRREKLLQSRRRASASIDGGKRPFVEISGSPAVHISNNDGNAPGQQAENGETLDAPQQQLTAATTQSALPYPAAHLQSSTLTPRIKVLEGLIKELVVQNTTQATAISELKTWITQSTLPTSHHEMMVNGVIDRPQLMATYGVGAASSINEFSRSTLSSIPYGGKKELMGAKEVEPHTQPAYGVSPSTKCESLAQETSCSFNASGTVCDAGKGVAPTTVGDASRYNIVPSATSTADEVQQLQKQLLSAELKISAWETWYMQREQCSLPAQQPESNPLTAGASPPLDKHAALPATDYQSSRQQQQRQHQAFLLAVPVAGDTGRFVRYHGMPNNAAASNAYKIDDTYGLLARQSVARANLMAALDMARRTAA</sequence>